<name>A0AAX3X2Q7_9BACI</name>
<dbReference type="Pfam" id="PF08139">
    <property type="entry name" value="LPAM_1"/>
    <property type="match status" value="1"/>
</dbReference>
<gene>
    <name evidence="2" type="ORF">QNH24_08930</name>
</gene>
<dbReference type="EMBL" id="CP126101">
    <property type="protein sequence ID" value="WHY53343.1"/>
    <property type="molecule type" value="Genomic_DNA"/>
</dbReference>
<dbReference type="AlphaFoldDB" id="A0AAX3X2Q7"/>
<protein>
    <submittedName>
        <fullName evidence="2">Lipoprotein</fullName>
    </submittedName>
</protein>
<reference evidence="2" key="1">
    <citation type="submission" date="2023-05" db="EMBL/GenBank/DDBJ databases">
        <title>Comparative genomics of Bacillaceae isolates and their secondary metabolite potential.</title>
        <authorList>
            <person name="Song L."/>
            <person name="Nielsen L.J."/>
            <person name="Mohite O."/>
            <person name="Xu X."/>
            <person name="Weber T."/>
            <person name="Kovacs A.T."/>
        </authorList>
    </citation>
    <scope>NUCLEOTIDE SEQUENCE</scope>
    <source>
        <strain evidence="2">LY1</strain>
    </source>
</reference>
<organism evidence="2 3">
    <name type="scientific">Lysinibacillus pakistanensis</name>
    <dbReference type="NCBI Taxonomy" id="759811"/>
    <lineage>
        <taxon>Bacteria</taxon>
        <taxon>Bacillati</taxon>
        <taxon>Bacillota</taxon>
        <taxon>Bacilli</taxon>
        <taxon>Bacillales</taxon>
        <taxon>Bacillaceae</taxon>
        <taxon>Lysinibacillus</taxon>
    </lineage>
</organism>
<dbReference type="InterPro" id="IPR012640">
    <property type="entry name" value="Membr_lipoprot_lipid_attach_CS"/>
</dbReference>
<sequence length="144" mass="16433">MNKIVLPILIVIILTGCNVLPTGIHKQPEGQIIFDGEHYNMLPSKYEWREDDVEVTLKGSPNISEIADNFETLEVQKGDVLKFKIDKDPNLISATKMNEDGTIENVEIKDEKITMPSKEGYYIYELNAIWNKGKESFVFDVNVK</sequence>
<dbReference type="RefSeq" id="WP_283871693.1">
    <property type="nucleotide sequence ID" value="NZ_CP126101.1"/>
</dbReference>
<dbReference type="PROSITE" id="PS51257">
    <property type="entry name" value="PROKAR_LIPOPROTEIN"/>
    <property type="match status" value="1"/>
</dbReference>
<accession>A0AAX3X2Q7</accession>
<dbReference type="Proteomes" id="UP001178322">
    <property type="component" value="Chromosome"/>
</dbReference>
<evidence type="ECO:0000313" key="2">
    <source>
        <dbReference type="EMBL" id="WHY53343.1"/>
    </source>
</evidence>
<keyword evidence="2" id="KW-0449">Lipoprotein</keyword>
<evidence type="ECO:0000256" key="1">
    <source>
        <dbReference type="ARBA" id="ARBA00022729"/>
    </source>
</evidence>
<keyword evidence="1" id="KW-0732">Signal</keyword>
<proteinExistence type="predicted"/>
<evidence type="ECO:0000313" key="3">
    <source>
        <dbReference type="Proteomes" id="UP001178322"/>
    </source>
</evidence>